<feature type="compositionally biased region" description="Low complexity" evidence="1">
    <location>
        <begin position="13"/>
        <end position="40"/>
    </location>
</feature>
<sequence length="495" mass="51849">MTQPGRSRSGRWPTSPSSTATPSRGRPPRSARAASCPPGSTASRSTSADVALVTQLVVGVLLQVAAHRVVADGPPQLLGAGRVDDVHRPCGLDGLVVVEGERDELDLLRVQAVEAQGQAADLAVGEVVVDGEVAGDGRERPGEGDGVADRAVVQGLLHHRTQEVLLAGDPVEVAVGQAVALTHVLQRAVALEVVPALLPGLVLIAVVDGLGHVDVHAADRRGQVPEAFVVDDREVVHPQAGELLDGAQRAEGAVLGEGGVDLVLGVPLTRLVVDGHVGVARDRDDVRRLPVGGDVHDHDGVAAVGPHVPLAVGQLLGDGGLLDVLVGVVGSHQQDVERLGRLLLWALPLVVEAGRRGDAVDLVELVVEVPAVVAHSPRSEQGAGEQQGGPLAVTVPPLPDGRDDHAQDGDDEQDRGQLQETVQHQPVEPGNAERDSQQSHHRRTPHACSLVSRPITPGYILTYDWLLRFRMPNPALSMDSFETIPVPLQNSLNDG</sequence>
<evidence type="ECO:0000313" key="2">
    <source>
        <dbReference type="EMBL" id="CUR59723.1"/>
    </source>
</evidence>
<dbReference type="AlphaFoldDB" id="A0A2P2CCK5"/>
<gene>
    <name evidence="2" type="ORF">NOCA2670015</name>
</gene>
<name>A0A2P2CCK5_9ZZZZ</name>
<feature type="region of interest" description="Disordered" evidence="1">
    <location>
        <begin position="376"/>
        <end position="449"/>
    </location>
</feature>
<dbReference type="EMBL" id="CZKA01000064">
    <property type="protein sequence ID" value="CUR59723.1"/>
    <property type="molecule type" value="Genomic_DNA"/>
</dbReference>
<evidence type="ECO:0000256" key="1">
    <source>
        <dbReference type="SAM" id="MobiDB-lite"/>
    </source>
</evidence>
<organism evidence="2">
    <name type="scientific">metagenome</name>
    <dbReference type="NCBI Taxonomy" id="256318"/>
    <lineage>
        <taxon>unclassified sequences</taxon>
        <taxon>metagenomes</taxon>
    </lineage>
</organism>
<accession>A0A2P2CCK5</accession>
<feature type="region of interest" description="Disordered" evidence="1">
    <location>
        <begin position="1"/>
        <end position="47"/>
    </location>
</feature>
<reference evidence="2" key="1">
    <citation type="submission" date="2015-08" db="EMBL/GenBank/DDBJ databases">
        <authorList>
            <person name="Babu N.S."/>
            <person name="Beckwith C.J."/>
            <person name="Beseler K.G."/>
            <person name="Brison A."/>
            <person name="Carone J.V."/>
            <person name="Caskin T.P."/>
            <person name="Diamond M."/>
            <person name="Durham M.E."/>
            <person name="Foxe J.M."/>
            <person name="Go M."/>
            <person name="Henderson B.A."/>
            <person name="Jones I.B."/>
            <person name="McGettigan J.A."/>
            <person name="Micheletti S.J."/>
            <person name="Nasrallah M.E."/>
            <person name="Ortiz D."/>
            <person name="Piller C.R."/>
            <person name="Privatt S.R."/>
            <person name="Schneider S.L."/>
            <person name="Sharp S."/>
            <person name="Smith T.C."/>
            <person name="Stanton J.D."/>
            <person name="Ullery H.E."/>
            <person name="Wilson R.J."/>
            <person name="Serrano M.G."/>
            <person name="Buck G."/>
            <person name="Lee V."/>
            <person name="Wang Y."/>
            <person name="Carvalho R."/>
            <person name="Voegtly L."/>
            <person name="Shi R."/>
            <person name="Duckworth R."/>
            <person name="Johnson A."/>
            <person name="Loviza R."/>
            <person name="Walstead R."/>
            <person name="Shah Z."/>
            <person name="Kiflezghi M."/>
            <person name="Wade K."/>
            <person name="Ball S.L."/>
            <person name="Bradley K.W."/>
            <person name="Asai D.J."/>
            <person name="Bowman C.A."/>
            <person name="Russell D.A."/>
            <person name="Pope W.H."/>
            <person name="Jacobs-Sera D."/>
            <person name="Hendrix R.W."/>
            <person name="Hatfull G.F."/>
        </authorList>
    </citation>
    <scope>NUCLEOTIDE SEQUENCE</scope>
</reference>
<protein>
    <submittedName>
        <fullName evidence="2">Uncharacterized protein</fullName>
    </submittedName>
</protein>
<proteinExistence type="predicted"/>